<dbReference type="AlphaFoldDB" id="A0A498MMW4"/>
<name>A0A498MMW4_LABRO</name>
<reference evidence="1 2" key="1">
    <citation type="submission" date="2018-03" db="EMBL/GenBank/DDBJ databases">
        <title>Draft genome sequence of Rohu Carp (Labeo rohita).</title>
        <authorList>
            <person name="Das P."/>
            <person name="Kushwaha B."/>
            <person name="Joshi C.G."/>
            <person name="Kumar D."/>
            <person name="Nagpure N.S."/>
            <person name="Sahoo L."/>
            <person name="Das S.P."/>
            <person name="Bit A."/>
            <person name="Patnaik S."/>
            <person name="Meher P.K."/>
            <person name="Jayasankar P."/>
            <person name="Koringa P.G."/>
            <person name="Patel N.V."/>
            <person name="Hinsu A.T."/>
            <person name="Kumar R."/>
            <person name="Pandey M."/>
            <person name="Agarwal S."/>
            <person name="Srivastava S."/>
            <person name="Singh M."/>
            <person name="Iquebal M.A."/>
            <person name="Jaiswal S."/>
            <person name="Angadi U.B."/>
            <person name="Kumar N."/>
            <person name="Raza M."/>
            <person name="Shah T.M."/>
            <person name="Rai A."/>
            <person name="Jena J.K."/>
        </authorList>
    </citation>
    <scope>NUCLEOTIDE SEQUENCE [LARGE SCALE GENOMIC DNA]</scope>
    <source>
        <strain evidence="1">DASCIFA01</strain>
        <tissue evidence="1">Testis</tissue>
    </source>
</reference>
<accession>A0A498MMW4</accession>
<comment type="caution">
    <text evidence="1">The sequence shown here is derived from an EMBL/GenBank/DDBJ whole genome shotgun (WGS) entry which is preliminary data.</text>
</comment>
<keyword evidence="2" id="KW-1185">Reference proteome</keyword>
<protein>
    <submittedName>
        <fullName evidence="1">Activating transcription factor 7-interacting 1 isoform X2</fullName>
    </submittedName>
</protein>
<evidence type="ECO:0000313" key="2">
    <source>
        <dbReference type="Proteomes" id="UP000290572"/>
    </source>
</evidence>
<dbReference type="Proteomes" id="UP000290572">
    <property type="component" value="Unassembled WGS sequence"/>
</dbReference>
<organism evidence="1 2">
    <name type="scientific">Labeo rohita</name>
    <name type="common">Indian major carp</name>
    <name type="synonym">Cyprinus rohita</name>
    <dbReference type="NCBI Taxonomy" id="84645"/>
    <lineage>
        <taxon>Eukaryota</taxon>
        <taxon>Metazoa</taxon>
        <taxon>Chordata</taxon>
        <taxon>Craniata</taxon>
        <taxon>Vertebrata</taxon>
        <taxon>Euteleostomi</taxon>
        <taxon>Actinopterygii</taxon>
        <taxon>Neopterygii</taxon>
        <taxon>Teleostei</taxon>
        <taxon>Ostariophysi</taxon>
        <taxon>Cypriniformes</taxon>
        <taxon>Cyprinidae</taxon>
        <taxon>Labeoninae</taxon>
        <taxon>Labeonini</taxon>
        <taxon>Labeo</taxon>
    </lineage>
</organism>
<evidence type="ECO:0000313" key="1">
    <source>
        <dbReference type="EMBL" id="RXN22778.1"/>
    </source>
</evidence>
<dbReference type="EMBL" id="QBIY01012580">
    <property type="protein sequence ID" value="RXN22778.1"/>
    <property type="molecule type" value="Genomic_DNA"/>
</dbReference>
<gene>
    <name evidence="1" type="ORF">ROHU_023226</name>
</gene>
<sequence length="136" mass="15538">MLCKVTLNPAPLKLSTREIELVNDVPQNLPSPLHQTRFSRPSIDLLDCTVAEAHRVKEDSSWDLTVHELKAFIALIYVRGVASFWLDNWGYAFFQGDHVQKQIPDSVDTKYMVNGVPYLGKDEMRGWVSDSETVWC</sequence>
<proteinExistence type="predicted"/>